<keyword evidence="14" id="KW-0829">Tyrosine-protein kinase</keyword>
<reference evidence="21" key="1">
    <citation type="journal article" date="2023" name="Int. J. Mol. Sci.">
        <title>Metagenomics Revealed a New Genus 'Candidatus Thiocaldithrix dubininis' gen. nov., sp. nov. and a New Species 'Candidatus Thiothrix putei' sp. nov. in the Family Thiotrichaceae, Some Members of Which Have Traits of Both Na+- and H+-Motive Energetics.</title>
        <authorList>
            <person name="Ravin N.V."/>
            <person name="Muntyan M.S."/>
            <person name="Smolyakov D.D."/>
            <person name="Rudenko T.S."/>
            <person name="Beletsky A.V."/>
            <person name="Mardanov A.V."/>
            <person name="Grabovich M.Y."/>
        </authorList>
    </citation>
    <scope>NUCLEOTIDE SEQUENCE</scope>
    <source>
        <strain evidence="21">GKL-02</strain>
    </source>
</reference>
<evidence type="ECO:0000256" key="1">
    <source>
        <dbReference type="ARBA" id="ARBA00004429"/>
    </source>
</evidence>
<dbReference type="PANTHER" id="PTHR32309:SF13">
    <property type="entry name" value="FERRIC ENTEROBACTIN TRANSPORT PROTEIN FEPE"/>
    <property type="match status" value="1"/>
</dbReference>
<evidence type="ECO:0000256" key="13">
    <source>
        <dbReference type="ARBA" id="ARBA00023136"/>
    </source>
</evidence>
<dbReference type="GO" id="GO:0004715">
    <property type="term" value="F:non-membrane spanning protein tyrosine kinase activity"/>
    <property type="evidence" value="ECO:0007669"/>
    <property type="project" value="UniProtKB-EC"/>
</dbReference>
<dbReference type="InterPro" id="IPR027417">
    <property type="entry name" value="P-loop_NTPase"/>
</dbReference>
<evidence type="ECO:0000256" key="8">
    <source>
        <dbReference type="ARBA" id="ARBA00022692"/>
    </source>
</evidence>
<dbReference type="Pfam" id="PF13614">
    <property type="entry name" value="AAA_31"/>
    <property type="match status" value="1"/>
</dbReference>
<dbReference type="InterPro" id="IPR003856">
    <property type="entry name" value="LPS_length_determ_N"/>
</dbReference>
<dbReference type="EMBL" id="CP124756">
    <property type="protein sequence ID" value="WGZ96006.1"/>
    <property type="molecule type" value="Genomic_DNA"/>
</dbReference>
<keyword evidence="9" id="KW-0547">Nucleotide-binding</keyword>
<evidence type="ECO:0000256" key="7">
    <source>
        <dbReference type="ARBA" id="ARBA00022679"/>
    </source>
</evidence>
<keyword evidence="8 17" id="KW-0812">Transmembrane</keyword>
<name>A0AA95HET7_9GAMM</name>
<evidence type="ECO:0000256" key="5">
    <source>
        <dbReference type="ARBA" id="ARBA00022475"/>
    </source>
</evidence>
<keyword evidence="13 17" id="KW-0472">Membrane</keyword>
<dbReference type="AlphaFoldDB" id="A0AA95HET7"/>
<comment type="catalytic activity">
    <reaction evidence="15">
        <text>L-tyrosyl-[protein] + ATP = O-phospho-L-tyrosyl-[protein] + ADP + H(+)</text>
        <dbReference type="Rhea" id="RHEA:10596"/>
        <dbReference type="Rhea" id="RHEA-COMP:10136"/>
        <dbReference type="Rhea" id="RHEA-COMP:20101"/>
        <dbReference type="ChEBI" id="CHEBI:15378"/>
        <dbReference type="ChEBI" id="CHEBI:30616"/>
        <dbReference type="ChEBI" id="CHEBI:46858"/>
        <dbReference type="ChEBI" id="CHEBI:61978"/>
        <dbReference type="ChEBI" id="CHEBI:456216"/>
        <dbReference type="EC" id="2.7.10.2"/>
    </reaction>
</comment>
<dbReference type="Gene3D" id="3.40.50.300">
    <property type="entry name" value="P-loop containing nucleotide triphosphate hydrolases"/>
    <property type="match status" value="1"/>
</dbReference>
<dbReference type="CDD" id="cd05387">
    <property type="entry name" value="BY-kinase"/>
    <property type="match status" value="1"/>
</dbReference>
<dbReference type="FunFam" id="3.40.50.300:FF:000527">
    <property type="entry name" value="Tyrosine-protein kinase etk"/>
    <property type="match status" value="1"/>
</dbReference>
<dbReference type="KEGG" id="tput:QJT81_08530"/>
<evidence type="ECO:0000256" key="2">
    <source>
        <dbReference type="ARBA" id="ARBA00007316"/>
    </source>
</evidence>
<dbReference type="Pfam" id="PF13807">
    <property type="entry name" value="GNVR"/>
    <property type="match status" value="1"/>
</dbReference>
<dbReference type="Proteomes" id="UP001301326">
    <property type="component" value="Chromosome"/>
</dbReference>
<evidence type="ECO:0000256" key="9">
    <source>
        <dbReference type="ARBA" id="ARBA00022741"/>
    </source>
</evidence>
<evidence type="ECO:0000256" key="15">
    <source>
        <dbReference type="ARBA" id="ARBA00051245"/>
    </source>
</evidence>
<comment type="similarity">
    <text evidence="3">Belongs to the etk/wzc family.</text>
</comment>
<keyword evidence="7" id="KW-0808">Transferase</keyword>
<evidence type="ECO:0000256" key="4">
    <source>
        <dbReference type="ARBA" id="ARBA00011903"/>
    </source>
</evidence>
<evidence type="ECO:0000259" key="20">
    <source>
        <dbReference type="Pfam" id="PF13807"/>
    </source>
</evidence>
<dbReference type="SUPFAM" id="SSF52540">
    <property type="entry name" value="P-loop containing nucleoside triphosphate hydrolases"/>
    <property type="match status" value="1"/>
</dbReference>
<evidence type="ECO:0000256" key="16">
    <source>
        <dbReference type="SAM" id="Coils"/>
    </source>
</evidence>
<protein>
    <recommendedName>
        <fullName evidence="4">non-specific protein-tyrosine kinase</fullName>
        <ecNumber evidence="4">2.7.10.2</ecNumber>
    </recommendedName>
</protein>
<keyword evidence="6" id="KW-0997">Cell inner membrane</keyword>
<keyword evidence="11" id="KW-0067">ATP-binding</keyword>
<evidence type="ECO:0000256" key="6">
    <source>
        <dbReference type="ARBA" id="ARBA00022519"/>
    </source>
</evidence>
<evidence type="ECO:0000256" key="3">
    <source>
        <dbReference type="ARBA" id="ARBA00008883"/>
    </source>
</evidence>
<evidence type="ECO:0000256" key="10">
    <source>
        <dbReference type="ARBA" id="ARBA00022777"/>
    </source>
</evidence>
<evidence type="ECO:0000259" key="18">
    <source>
        <dbReference type="Pfam" id="PF02706"/>
    </source>
</evidence>
<keyword evidence="12 17" id="KW-1133">Transmembrane helix</keyword>
<dbReference type="Pfam" id="PF02706">
    <property type="entry name" value="Wzz"/>
    <property type="match status" value="1"/>
</dbReference>
<feature type="coiled-coil region" evidence="16">
    <location>
        <begin position="240"/>
        <end position="326"/>
    </location>
</feature>
<feature type="coiled-coil region" evidence="16">
    <location>
        <begin position="366"/>
        <end position="419"/>
    </location>
</feature>
<keyword evidence="10" id="KW-0418">Kinase</keyword>
<comment type="similarity">
    <text evidence="2">Belongs to the CpsD/CapB family.</text>
</comment>
<dbReference type="GO" id="GO:0005886">
    <property type="term" value="C:plasma membrane"/>
    <property type="evidence" value="ECO:0007669"/>
    <property type="project" value="UniProtKB-SubCell"/>
</dbReference>
<feature type="transmembrane region" description="Helical" evidence="17">
    <location>
        <begin position="62"/>
        <end position="84"/>
    </location>
</feature>
<evidence type="ECO:0000256" key="17">
    <source>
        <dbReference type="SAM" id="Phobius"/>
    </source>
</evidence>
<feature type="domain" description="Polysaccharide chain length determinant N-terminal" evidence="18">
    <location>
        <begin position="44"/>
        <end position="137"/>
    </location>
</feature>
<comment type="subcellular location">
    <subcellularLocation>
        <location evidence="1">Cell inner membrane</location>
        <topology evidence="1">Multi-pass membrane protein</topology>
    </subcellularLocation>
</comment>
<dbReference type="InterPro" id="IPR025669">
    <property type="entry name" value="AAA_dom"/>
</dbReference>
<proteinExistence type="inferred from homology"/>
<dbReference type="InterPro" id="IPR005702">
    <property type="entry name" value="Wzc-like_C"/>
</dbReference>
<gene>
    <name evidence="21" type="ORF">QJT81_08530</name>
</gene>
<evidence type="ECO:0000256" key="14">
    <source>
        <dbReference type="ARBA" id="ARBA00023137"/>
    </source>
</evidence>
<dbReference type="NCBIfam" id="TIGR01007">
    <property type="entry name" value="eps_fam"/>
    <property type="match status" value="1"/>
</dbReference>
<dbReference type="InterPro" id="IPR050445">
    <property type="entry name" value="Bact_polysacc_biosynth/exp"/>
</dbReference>
<keyword evidence="5" id="KW-1003">Cell membrane</keyword>
<evidence type="ECO:0000256" key="11">
    <source>
        <dbReference type="ARBA" id="ARBA00022840"/>
    </source>
</evidence>
<dbReference type="InterPro" id="IPR032807">
    <property type="entry name" value="GNVR"/>
</dbReference>
<evidence type="ECO:0000313" key="21">
    <source>
        <dbReference type="EMBL" id="WGZ96006.1"/>
    </source>
</evidence>
<dbReference type="GO" id="GO:0005524">
    <property type="term" value="F:ATP binding"/>
    <property type="evidence" value="ECO:0007669"/>
    <property type="project" value="UniProtKB-KW"/>
</dbReference>
<accession>A0AA95HET7</accession>
<dbReference type="GO" id="GO:0042802">
    <property type="term" value="F:identical protein binding"/>
    <property type="evidence" value="ECO:0007669"/>
    <property type="project" value="UniProtKB-ARBA"/>
</dbReference>
<feature type="domain" description="Tyrosine-protein kinase G-rich" evidence="20">
    <location>
        <begin position="433"/>
        <end position="503"/>
    </location>
</feature>
<reference evidence="21" key="2">
    <citation type="submission" date="2023-04" db="EMBL/GenBank/DDBJ databases">
        <authorList>
            <person name="Beletskiy A.V."/>
            <person name="Mardanov A.V."/>
            <person name="Ravin N.V."/>
        </authorList>
    </citation>
    <scope>NUCLEOTIDE SEQUENCE</scope>
    <source>
        <strain evidence="21">GKL-02</strain>
    </source>
</reference>
<sequence>MTHRNIHNDAEELQFNKGLIPVQQRTLVAPHHEMPSRQDDQDNDEIDLRELWSVINRRKGTILLVFLLVTIISILVTLSMTPIYRAGVTLEINTEEQRVLDYDVEAGSQRPVDSKDFYQTQYEILKSRSLADRVIEKMRLESRLKGEELETSFYHDTLDTFTNWFKPIAEGESSNTTTATDDAKADMASKLGDIPLSQKFMNNVTIEPVKNSKIVTVHYDDPDPEMAALIANALADNYINMNLERRANSTEYARKFLEEQLAQTKSKLEESESKLVQYAKEKSIFNTSSDKASLVAQKLQGLSEALTEAEKNRISAESEFKQAQASKSLGRVQESLVIQQLKTTKAKLQGDYQEKLQIYKPDYPLLQQLSQQINELDQEIRRESSLEKTTAASALESDYLAAKQKESQLSAEVEKYKLELLNSQDKSIGYNTLQREVETNRQLYEGLLQRVKEVNVAGLANTNNISIVDAALVPYAVHKPNKRLNFSLGAVLGLFLGTVIAFMLEFLDDRIKSTEDLEKVLPLPILGVAPTAGKDSKQHNYALLTVEKPTSAVAEAFRSLRTNLMFATREGAPRVLNVTSSDSSEGKSSTAINLATAFAQAGKRVLLIDADLRKPTLHKHFKLDNSKGLSHYLIGQENLDNITQTSFIPEVYVIPSGPITPNPVELLSSERLAELVAFADSPECTFDIIMIDSPPVLGLADALVIGNRTHATLLVAAWNQSRKRPVQAAFQRLRQARNNVIGVVMTKAKGNTGGAYYNYDYYYSYGDKKALENKA</sequence>
<feature type="domain" description="AAA" evidence="19">
    <location>
        <begin position="586"/>
        <end position="700"/>
    </location>
</feature>
<dbReference type="PANTHER" id="PTHR32309">
    <property type="entry name" value="TYROSINE-PROTEIN KINASE"/>
    <property type="match status" value="1"/>
</dbReference>
<dbReference type="EC" id="2.7.10.2" evidence="4"/>
<organism evidence="21">
    <name type="scientific">Candidatus Thiothrix putei</name>
    <dbReference type="NCBI Taxonomy" id="3080811"/>
    <lineage>
        <taxon>Bacteria</taxon>
        <taxon>Pseudomonadati</taxon>
        <taxon>Pseudomonadota</taxon>
        <taxon>Gammaproteobacteria</taxon>
        <taxon>Thiotrichales</taxon>
        <taxon>Thiotrichaceae</taxon>
        <taxon>Thiothrix</taxon>
    </lineage>
</organism>
<evidence type="ECO:0000256" key="12">
    <source>
        <dbReference type="ARBA" id="ARBA00022989"/>
    </source>
</evidence>
<keyword evidence="16" id="KW-0175">Coiled coil</keyword>
<evidence type="ECO:0000259" key="19">
    <source>
        <dbReference type="Pfam" id="PF13614"/>
    </source>
</evidence>